<dbReference type="EMBL" id="QXDL01000197">
    <property type="protein sequence ID" value="RIH81189.1"/>
    <property type="molecule type" value="Genomic_DNA"/>
</dbReference>
<protein>
    <submittedName>
        <fullName evidence="2">DinB superfamily protein</fullName>
    </submittedName>
</protein>
<name>A0A399EDE9_9DEIN</name>
<accession>A0A399EDE9</accession>
<reference evidence="2 3" key="1">
    <citation type="submission" date="2018-08" db="EMBL/GenBank/DDBJ databases">
        <title>Meiothermus terrae DSM 26712 genome sequencing project.</title>
        <authorList>
            <person name="Da Costa M.S."/>
            <person name="Albuquerque L."/>
            <person name="Raposo P."/>
            <person name="Froufe H.J.C."/>
            <person name="Barroso C.S."/>
            <person name="Egas C."/>
        </authorList>
    </citation>
    <scope>NUCLEOTIDE SEQUENCE [LARGE SCALE GENOMIC DNA]</scope>
    <source>
        <strain evidence="2 3">DSM 26712</strain>
    </source>
</reference>
<dbReference type="InterPro" id="IPR024775">
    <property type="entry name" value="DinB-like"/>
</dbReference>
<dbReference type="Pfam" id="PF12867">
    <property type="entry name" value="DinB_2"/>
    <property type="match status" value="1"/>
</dbReference>
<dbReference type="RefSeq" id="WP_119316245.1">
    <property type="nucleotide sequence ID" value="NZ_QXDL01000197.1"/>
</dbReference>
<evidence type="ECO:0000313" key="3">
    <source>
        <dbReference type="Proteomes" id="UP000265715"/>
    </source>
</evidence>
<dbReference type="Gene3D" id="1.20.120.450">
    <property type="entry name" value="dinb family like domain"/>
    <property type="match status" value="1"/>
</dbReference>
<evidence type="ECO:0000313" key="2">
    <source>
        <dbReference type="EMBL" id="RIH81189.1"/>
    </source>
</evidence>
<dbReference type="Proteomes" id="UP000265715">
    <property type="component" value="Unassembled WGS sequence"/>
</dbReference>
<dbReference type="AlphaFoldDB" id="A0A399EDE9"/>
<sequence>MSPSPSLIRRLETGLDPLSGLLAGASPEQLRQRPPSGKWSAHENLAHLAHFTAVTLGRLERILTEESPRLERLRSDEDPVFLELSARSTEAVVTELQKLRTDLLNRVRGLGDAELARVGVHGAAGPMPLSQWLELYAVHEAHHLYLAFWAVRQVMNA</sequence>
<comment type="caution">
    <text evidence="2">The sequence shown here is derived from an EMBL/GenBank/DDBJ whole genome shotgun (WGS) entry which is preliminary data.</text>
</comment>
<dbReference type="SUPFAM" id="SSF109854">
    <property type="entry name" value="DinB/YfiT-like putative metalloenzymes"/>
    <property type="match status" value="1"/>
</dbReference>
<gene>
    <name evidence="2" type="ORF">Mterra_03328</name>
</gene>
<dbReference type="OrthoDB" id="26887at2"/>
<keyword evidence="3" id="KW-1185">Reference proteome</keyword>
<evidence type="ECO:0000259" key="1">
    <source>
        <dbReference type="Pfam" id="PF12867"/>
    </source>
</evidence>
<dbReference type="InterPro" id="IPR034660">
    <property type="entry name" value="DinB/YfiT-like"/>
</dbReference>
<feature type="domain" description="DinB-like" evidence="1">
    <location>
        <begin position="11"/>
        <end position="145"/>
    </location>
</feature>
<organism evidence="2 3">
    <name type="scientific">Calidithermus terrae</name>
    <dbReference type="NCBI Taxonomy" id="1408545"/>
    <lineage>
        <taxon>Bacteria</taxon>
        <taxon>Thermotogati</taxon>
        <taxon>Deinococcota</taxon>
        <taxon>Deinococci</taxon>
        <taxon>Thermales</taxon>
        <taxon>Thermaceae</taxon>
        <taxon>Calidithermus</taxon>
    </lineage>
</organism>
<proteinExistence type="predicted"/>